<dbReference type="Proteomes" id="UP000758155">
    <property type="component" value="Unassembled WGS sequence"/>
</dbReference>
<dbReference type="EMBL" id="SWKV01000027">
    <property type="protein sequence ID" value="KAF3040068.1"/>
    <property type="molecule type" value="Genomic_DNA"/>
</dbReference>
<feature type="transmembrane region" description="Helical" evidence="2">
    <location>
        <begin position="12"/>
        <end position="32"/>
    </location>
</feature>
<reference evidence="3" key="1">
    <citation type="submission" date="2019-04" db="EMBL/GenBank/DDBJ databases">
        <title>Sequencing of skin fungus with MAO and IRED activity.</title>
        <authorList>
            <person name="Marsaioli A.J."/>
            <person name="Bonatto J.M.C."/>
            <person name="Reis Junior O."/>
        </authorList>
    </citation>
    <scope>NUCLEOTIDE SEQUENCE</scope>
    <source>
        <strain evidence="3">28M1</strain>
    </source>
</reference>
<evidence type="ECO:0000313" key="3">
    <source>
        <dbReference type="EMBL" id="KAF3040068.1"/>
    </source>
</evidence>
<feature type="region of interest" description="Disordered" evidence="1">
    <location>
        <begin position="52"/>
        <end position="83"/>
    </location>
</feature>
<keyword evidence="2" id="KW-0472">Membrane</keyword>
<comment type="caution">
    <text evidence="3">The sequence shown here is derived from an EMBL/GenBank/DDBJ whole genome shotgun (WGS) entry which is preliminary data.</text>
</comment>
<name>A0A9P4WS68_9PLEO</name>
<feature type="transmembrane region" description="Helical" evidence="2">
    <location>
        <begin position="92"/>
        <end position="114"/>
    </location>
</feature>
<protein>
    <submittedName>
        <fullName evidence="3">Uncharacterized protein</fullName>
    </submittedName>
</protein>
<keyword evidence="2" id="KW-1133">Transmembrane helix</keyword>
<feature type="transmembrane region" description="Helical" evidence="2">
    <location>
        <begin position="121"/>
        <end position="142"/>
    </location>
</feature>
<sequence length="175" mass="18537">MASQARSFFQRFPPAECLALFIATLELVPFGIAGLSNPTAFADGFGLPLQTSTHRSSSSTKRSTDGSFCESTTESSSTSISSSDEDQKTKKALVAAIAARNFQNGILLFTFGLILRDRRSLGVAVAAGLITTLADAVIVNAYGAKDKIGGHFVGVFNSLAIGGSLLYWGRHDPLW</sequence>
<feature type="compositionally biased region" description="Low complexity" evidence="1">
    <location>
        <begin position="70"/>
        <end position="82"/>
    </location>
</feature>
<dbReference type="OrthoDB" id="3905156at2759"/>
<dbReference type="InterPro" id="IPR025363">
    <property type="entry name" value="DUF4267"/>
</dbReference>
<proteinExistence type="predicted"/>
<evidence type="ECO:0000313" key="4">
    <source>
        <dbReference type="Proteomes" id="UP000758155"/>
    </source>
</evidence>
<keyword evidence="4" id="KW-1185">Reference proteome</keyword>
<evidence type="ECO:0000256" key="1">
    <source>
        <dbReference type="SAM" id="MobiDB-lite"/>
    </source>
</evidence>
<gene>
    <name evidence="3" type="ORF">E8E12_004545</name>
</gene>
<feature type="transmembrane region" description="Helical" evidence="2">
    <location>
        <begin position="148"/>
        <end position="168"/>
    </location>
</feature>
<accession>A0A9P4WS68</accession>
<keyword evidence="2" id="KW-0812">Transmembrane</keyword>
<organism evidence="3 4">
    <name type="scientific">Didymella heteroderae</name>
    <dbReference type="NCBI Taxonomy" id="1769908"/>
    <lineage>
        <taxon>Eukaryota</taxon>
        <taxon>Fungi</taxon>
        <taxon>Dikarya</taxon>
        <taxon>Ascomycota</taxon>
        <taxon>Pezizomycotina</taxon>
        <taxon>Dothideomycetes</taxon>
        <taxon>Pleosporomycetidae</taxon>
        <taxon>Pleosporales</taxon>
        <taxon>Pleosporineae</taxon>
        <taxon>Didymellaceae</taxon>
        <taxon>Didymella</taxon>
    </lineage>
</organism>
<feature type="compositionally biased region" description="Low complexity" evidence="1">
    <location>
        <begin position="52"/>
        <end position="61"/>
    </location>
</feature>
<dbReference type="AlphaFoldDB" id="A0A9P4WS68"/>
<dbReference type="Pfam" id="PF14087">
    <property type="entry name" value="DUF4267"/>
    <property type="match status" value="1"/>
</dbReference>
<evidence type="ECO:0000256" key="2">
    <source>
        <dbReference type="SAM" id="Phobius"/>
    </source>
</evidence>